<dbReference type="PROSITE" id="PS50829">
    <property type="entry name" value="GYF"/>
    <property type="match status" value="1"/>
</dbReference>
<evidence type="ECO:0000259" key="2">
    <source>
        <dbReference type="PROSITE" id="PS50829"/>
    </source>
</evidence>
<gene>
    <name evidence="3 5" type="primary">sao-1</name>
    <name evidence="3" type="ORF">CELE_R10D12.14</name>
    <name evidence="5" type="ORF">R10D12.14</name>
</gene>
<dbReference type="RefSeq" id="NP_001360561.1">
    <property type="nucleotide sequence ID" value="NM_001373150.2"/>
</dbReference>
<evidence type="ECO:0000313" key="5">
    <source>
        <dbReference type="WormBase" id="R10D12.14e"/>
    </source>
</evidence>
<dbReference type="CTD" id="3565237"/>
<dbReference type="SMART" id="SM00444">
    <property type="entry name" value="GYF"/>
    <property type="match status" value="1"/>
</dbReference>
<sequence>MHKNGNNGPVIDTKWHYLGPDSEKYGPYMSKDMLFWLQAGYFNDGLQLKTENEPNYHTLGEWSQLLGTHPFSMPVHSLDATIAQMNSMRPHGAMMMVPPGLQNQFQPPMPMRFPPFLPMPLLHQMNQNGPPMGAQMHSQPPSEPIDAGSLSHTPDSENETRLNEQTLQQPPSWLIALGLAGHGRKPHHHQQILAHQHIPQMQHANVATDQVVMKSVECQTEPVEFQISKEQASRVLSELLGQMVIIN</sequence>
<dbReference type="Pfam" id="PF02213">
    <property type="entry name" value="GYF"/>
    <property type="match status" value="1"/>
</dbReference>
<dbReference type="AlphaFoldDB" id="A0A486WV16"/>
<dbReference type="SUPFAM" id="SSF55277">
    <property type="entry name" value="GYF domain"/>
    <property type="match status" value="1"/>
</dbReference>
<dbReference type="InterPro" id="IPR003169">
    <property type="entry name" value="GYF"/>
</dbReference>
<name>A0A486WV16_CAEEL</name>
<dbReference type="GeneID" id="3565237"/>
<protein>
    <submittedName>
        <fullName evidence="3">GYF domain-containing protein</fullName>
    </submittedName>
</protein>
<evidence type="ECO:0000313" key="3">
    <source>
        <dbReference type="EMBL" id="VGM69583.1"/>
    </source>
</evidence>
<dbReference type="AGR" id="WB:WBGene00011195"/>
<dbReference type="InterPro" id="IPR035445">
    <property type="entry name" value="GYF-like_dom_sf"/>
</dbReference>
<organism evidence="3 4">
    <name type="scientific">Caenorhabditis elegans</name>
    <dbReference type="NCBI Taxonomy" id="6239"/>
    <lineage>
        <taxon>Eukaryota</taxon>
        <taxon>Metazoa</taxon>
        <taxon>Ecdysozoa</taxon>
        <taxon>Nematoda</taxon>
        <taxon>Chromadorea</taxon>
        <taxon>Rhabditida</taxon>
        <taxon>Rhabditina</taxon>
        <taxon>Rhabditomorpha</taxon>
        <taxon>Rhabditoidea</taxon>
        <taxon>Rhabditidae</taxon>
        <taxon>Peloderinae</taxon>
        <taxon>Caenorhabditis</taxon>
    </lineage>
</organism>
<proteinExistence type="evidence at protein level"/>
<keyword evidence="4" id="KW-1185">Reference proteome</keyword>
<evidence type="ECO:0000256" key="1">
    <source>
        <dbReference type="SAM" id="MobiDB-lite"/>
    </source>
</evidence>
<dbReference type="OrthoDB" id="48509at2759"/>
<evidence type="ECO:0000313" key="4">
    <source>
        <dbReference type="Proteomes" id="UP000001940"/>
    </source>
</evidence>
<reference evidence="3 4" key="1">
    <citation type="journal article" date="1998" name="Science">
        <title>Genome sequence of the nematode C. elegans: a platform for investigating biology.</title>
        <authorList>
            <consortium name="The C. elegans sequencing consortium"/>
            <person name="Sulson J.E."/>
            <person name="Waterston R."/>
        </authorList>
    </citation>
    <scope>NUCLEOTIDE SEQUENCE [LARGE SCALE GENOMIC DNA]</scope>
    <source>
        <strain evidence="3 4">Bristol N2</strain>
    </source>
</reference>
<dbReference type="WormBase" id="R10D12.14e">
    <property type="protein sequence ID" value="CE53095"/>
    <property type="gene ID" value="WBGene00011195"/>
    <property type="gene designation" value="sao-1"/>
</dbReference>
<dbReference type="CDD" id="cd00072">
    <property type="entry name" value="GYF"/>
    <property type="match status" value="1"/>
</dbReference>
<dbReference type="ExpressionAtlas" id="A0A486WV16">
    <property type="expression patterns" value="baseline and differential"/>
</dbReference>
<evidence type="ECO:0007829" key="6">
    <source>
        <dbReference type="PeptideAtlas" id="A0A486WV16"/>
    </source>
</evidence>
<dbReference type="EMBL" id="BX284605">
    <property type="protein sequence ID" value="VGM69583.1"/>
    <property type="molecule type" value="Genomic_DNA"/>
</dbReference>
<accession>A0A486WV16</accession>
<dbReference type="Gene3D" id="3.30.1490.40">
    <property type="match status" value="1"/>
</dbReference>
<feature type="region of interest" description="Disordered" evidence="1">
    <location>
        <begin position="126"/>
        <end position="166"/>
    </location>
</feature>
<keyword evidence="6" id="KW-1267">Proteomics identification</keyword>
<dbReference type="Proteomes" id="UP000001940">
    <property type="component" value="Chromosome V"/>
</dbReference>
<dbReference type="SMR" id="A0A486WV16"/>
<feature type="domain" description="GYF" evidence="2">
    <location>
        <begin position="12"/>
        <end position="60"/>
    </location>
</feature>